<dbReference type="EMBL" id="QUSF01005274">
    <property type="protein sequence ID" value="RLV62783.1"/>
    <property type="molecule type" value="Genomic_DNA"/>
</dbReference>
<name>A0A3L8Q6K7_CHLGU</name>
<sequence>SEGVCAKKNLSYIGANDVSLMSHPPFFLRTIFLVLLFSQYARNVKFPLPIYKSKKGWTAYRLQLFKMFPTLLIHLPCPPDPPDSFPCSCPQIILAILVSWLLCFIFTVTDVFPPDSSKYGFYARTDARRGVLLVAPWFKVPYPCKCVLPGAQQGLLAFQGSAGSVLVIYSITLVPQSPAGTARLPGLCWLCLSDLFHNPGSPEPSRVIALVPQNPAGSLLGFLCSVGSD</sequence>
<dbReference type="AlphaFoldDB" id="A0A3L8Q6K7"/>
<dbReference type="PANTHER" id="PTHR11119">
    <property type="entry name" value="XANTHINE-URACIL / VITAMIN C PERMEASE FAMILY MEMBER"/>
    <property type="match status" value="1"/>
</dbReference>
<gene>
    <name evidence="2" type="ORF">DV515_00018948</name>
</gene>
<accession>A0A3L8Q6K7</accession>
<keyword evidence="3" id="KW-1185">Reference proteome</keyword>
<evidence type="ECO:0000313" key="2">
    <source>
        <dbReference type="EMBL" id="RLV62783.1"/>
    </source>
</evidence>
<reference evidence="2 3" key="1">
    <citation type="journal article" date="2018" name="Proc. R. Soc. B">
        <title>A non-coding region near Follistatin controls head colour polymorphism in the Gouldian finch.</title>
        <authorList>
            <person name="Toomey M.B."/>
            <person name="Marques C.I."/>
            <person name="Andrade P."/>
            <person name="Araujo P.M."/>
            <person name="Sabatino S."/>
            <person name="Gazda M.A."/>
            <person name="Afonso S."/>
            <person name="Lopes R.J."/>
            <person name="Corbo J.C."/>
            <person name="Carneiro M."/>
        </authorList>
    </citation>
    <scope>NUCLEOTIDE SEQUENCE [LARGE SCALE GENOMIC DNA]</scope>
    <source>
        <strain evidence="2">Red01</strain>
        <tissue evidence="2">Muscle</tissue>
    </source>
</reference>
<comment type="similarity">
    <text evidence="1">Belongs to the nucleobase:cation symporter-2 (NCS2) (TC 2.A.40) family.</text>
</comment>
<evidence type="ECO:0000313" key="3">
    <source>
        <dbReference type="Proteomes" id="UP000276834"/>
    </source>
</evidence>
<feature type="non-terminal residue" evidence="2">
    <location>
        <position position="1"/>
    </location>
</feature>
<evidence type="ECO:0000256" key="1">
    <source>
        <dbReference type="ARBA" id="ARBA00008821"/>
    </source>
</evidence>
<comment type="caution">
    <text evidence="2">The sequence shown here is derived from an EMBL/GenBank/DDBJ whole genome shotgun (WGS) entry which is preliminary data.</text>
</comment>
<protein>
    <submittedName>
        <fullName evidence="2">Uncharacterized protein</fullName>
    </submittedName>
</protein>
<proteinExistence type="inferred from homology"/>
<dbReference type="Proteomes" id="UP000276834">
    <property type="component" value="Unassembled WGS sequence"/>
</dbReference>
<organism evidence="2 3">
    <name type="scientific">Chloebia gouldiae</name>
    <name type="common">Gouldian finch</name>
    <name type="synonym">Erythrura gouldiae</name>
    <dbReference type="NCBI Taxonomy" id="44316"/>
    <lineage>
        <taxon>Eukaryota</taxon>
        <taxon>Metazoa</taxon>
        <taxon>Chordata</taxon>
        <taxon>Craniata</taxon>
        <taxon>Vertebrata</taxon>
        <taxon>Euteleostomi</taxon>
        <taxon>Archelosauria</taxon>
        <taxon>Archosauria</taxon>
        <taxon>Dinosauria</taxon>
        <taxon>Saurischia</taxon>
        <taxon>Theropoda</taxon>
        <taxon>Coelurosauria</taxon>
        <taxon>Aves</taxon>
        <taxon>Neognathae</taxon>
        <taxon>Neoaves</taxon>
        <taxon>Telluraves</taxon>
        <taxon>Australaves</taxon>
        <taxon>Passeriformes</taxon>
        <taxon>Passeroidea</taxon>
        <taxon>Passeridae</taxon>
        <taxon>Chloebia</taxon>
    </lineage>
</organism>
<dbReference type="OrthoDB" id="1641903at2759"/>